<keyword evidence="5" id="KW-0560">Oxidoreductase</keyword>
<dbReference type="SUPFAM" id="SSF51735">
    <property type="entry name" value="NAD(P)-binding Rossmann-fold domains"/>
    <property type="match status" value="1"/>
</dbReference>
<gene>
    <name evidence="9" type="ORF">SAMN05444365_10481</name>
</gene>
<dbReference type="EMBL" id="FNPH01000004">
    <property type="protein sequence ID" value="SDY90484.1"/>
    <property type="molecule type" value="Genomic_DNA"/>
</dbReference>
<evidence type="ECO:0000256" key="4">
    <source>
        <dbReference type="ARBA" id="ARBA00022833"/>
    </source>
</evidence>
<dbReference type="FunFam" id="3.40.50.720:FF:000003">
    <property type="entry name" value="S-(hydroxymethyl)glutathione dehydrogenase"/>
    <property type="match status" value="1"/>
</dbReference>
<protein>
    <submittedName>
        <fullName evidence="9">S-(Hydroxymethyl)glutathione dehydrogenase / alcohol dehydrogenase</fullName>
    </submittedName>
</protein>
<evidence type="ECO:0000256" key="2">
    <source>
        <dbReference type="ARBA" id="ARBA00008072"/>
    </source>
</evidence>
<evidence type="ECO:0000256" key="5">
    <source>
        <dbReference type="ARBA" id="ARBA00023002"/>
    </source>
</evidence>
<organism evidence="9 10">
    <name type="scientific">Micromonospora pattaloongensis</name>
    <dbReference type="NCBI Taxonomy" id="405436"/>
    <lineage>
        <taxon>Bacteria</taxon>
        <taxon>Bacillati</taxon>
        <taxon>Actinomycetota</taxon>
        <taxon>Actinomycetes</taxon>
        <taxon>Micromonosporales</taxon>
        <taxon>Micromonosporaceae</taxon>
        <taxon>Micromonospora</taxon>
    </lineage>
</organism>
<evidence type="ECO:0000313" key="10">
    <source>
        <dbReference type="Proteomes" id="UP000242415"/>
    </source>
</evidence>
<dbReference type="GO" id="GO:0046294">
    <property type="term" value="P:formaldehyde catabolic process"/>
    <property type="evidence" value="ECO:0007669"/>
    <property type="project" value="TreeGrafter"/>
</dbReference>
<dbReference type="InterPro" id="IPR013149">
    <property type="entry name" value="ADH-like_C"/>
</dbReference>
<dbReference type="Gene3D" id="3.40.50.720">
    <property type="entry name" value="NAD(P)-binding Rossmann-like Domain"/>
    <property type="match status" value="1"/>
</dbReference>
<keyword evidence="6" id="KW-0520">NAD</keyword>
<dbReference type="RefSeq" id="WP_091556008.1">
    <property type="nucleotide sequence ID" value="NZ_FNPH01000004.1"/>
</dbReference>
<keyword evidence="3 7" id="KW-0479">Metal-binding</keyword>
<dbReference type="PANTHER" id="PTHR43880:SF12">
    <property type="entry name" value="ALCOHOL DEHYDROGENASE CLASS-3"/>
    <property type="match status" value="1"/>
</dbReference>
<feature type="domain" description="Enoyl reductase (ER)" evidence="8">
    <location>
        <begin position="12"/>
        <end position="360"/>
    </location>
</feature>
<dbReference type="GO" id="GO:0005829">
    <property type="term" value="C:cytosol"/>
    <property type="evidence" value="ECO:0007669"/>
    <property type="project" value="TreeGrafter"/>
</dbReference>
<sequence length="363" mass="37162">MSAPVRALVARGTGRDLAIEQVTLPPPAAGEVRVRIRAAGVCHSDLSMVNGTLAPPFPLVLGHEAAGVVTEVGDGVDRVTAGDHVVLNWAPACRQCWFCRHDEPWLCASSGGPAVARGHTEDGVPLHVTLGLGALAQEVVVPQAAVIPVPDALPWAQAALLGCAVLTGVGAVRNTAAVAAGDSVAVIGLGGVGLAALTAARTAGAGPIIAVDVSSAKAALARAAGATEFLLADDRLSKSIRELTEGRGVDHAFECVGRAATIRTAWRSARRGGHVTVVGMGARDDELTLGALDIFHSARTLRSSVYGSSDPDREVPELARAVLDGSLELAPLITDRIGLDAAPAAFDRMIRGEGARSVVVFED</sequence>
<evidence type="ECO:0000256" key="7">
    <source>
        <dbReference type="RuleBase" id="RU361277"/>
    </source>
</evidence>
<evidence type="ECO:0000256" key="6">
    <source>
        <dbReference type="ARBA" id="ARBA00023027"/>
    </source>
</evidence>
<keyword evidence="10" id="KW-1185">Reference proteome</keyword>
<name>A0A1H3NNU5_9ACTN</name>
<evidence type="ECO:0000259" key="8">
    <source>
        <dbReference type="SMART" id="SM00829"/>
    </source>
</evidence>
<dbReference type="Proteomes" id="UP000242415">
    <property type="component" value="Unassembled WGS sequence"/>
</dbReference>
<dbReference type="GO" id="GO:0008270">
    <property type="term" value="F:zinc ion binding"/>
    <property type="evidence" value="ECO:0007669"/>
    <property type="project" value="InterPro"/>
</dbReference>
<dbReference type="Pfam" id="PF00107">
    <property type="entry name" value="ADH_zinc_N"/>
    <property type="match status" value="1"/>
</dbReference>
<dbReference type="SMART" id="SM00829">
    <property type="entry name" value="PKS_ER"/>
    <property type="match status" value="1"/>
</dbReference>
<keyword evidence="4 7" id="KW-0862">Zinc</keyword>
<dbReference type="STRING" id="405436.SAMN05444365_10481"/>
<dbReference type="Gene3D" id="3.90.180.10">
    <property type="entry name" value="Medium-chain alcohol dehydrogenases, catalytic domain"/>
    <property type="match status" value="1"/>
</dbReference>
<dbReference type="PROSITE" id="PS00059">
    <property type="entry name" value="ADH_ZINC"/>
    <property type="match status" value="1"/>
</dbReference>
<dbReference type="PANTHER" id="PTHR43880">
    <property type="entry name" value="ALCOHOL DEHYDROGENASE"/>
    <property type="match status" value="1"/>
</dbReference>
<dbReference type="GO" id="GO:0051903">
    <property type="term" value="F:S-(hydroxymethyl)glutathione dehydrogenase [NAD(P)+] activity"/>
    <property type="evidence" value="ECO:0007669"/>
    <property type="project" value="TreeGrafter"/>
</dbReference>
<dbReference type="AlphaFoldDB" id="A0A1H3NNU5"/>
<dbReference type="InterPro" id="IPR020843">
    <property type="entry name" value="ER"/>
</dbReference>
<evidence type="ECO:0000256" key="1">
    <source>
        <dbReference type="ARBA" id="ARBA00001947"/>
    </source>
</evidence>
<dbReference type="InterPro" id="IPR013154">
    <property type="entry name" value="ADH-like_N"/>
</dbReference>
<dbReference type="SUPFAM" id="SSF50129">
    <property type="entry name" value="GroES-like"/>
    <property type="match status" value="1"/>
</dbReference>
<dbReference type="InterPro" id="IPR036291">
    <property type="entry name" value="NAD(P)-bd_dom_sf"/>
</dbReference>
<comment type="similarity">
    <text evidence="2 7">Belongs to the zinc-containing alcohol dehydrogenase family.</text>
</comment>
<evidence type="ECO:0000313" key="9">
    <source>
        <dbReference type="EMBL" id="SDY90484.1"/>
    </source>
</evidence>
<proteinExistence type="inferred from homology"/>
<comment type="cofactor">
    <cofactor evidence="1 7">
        <name>Zn(2+)</name>
        <dbReference type="ChEBI" id="CHEBI:29105"/>
    </cofactor>
</comment>
<dbReference type="Pfam" id="PF08240">
    <property type="entry name" value="ADH_N"/>
    <property type="match status" value="1"/>
</dbReference>
<reference evidence="10" key="1">
    <citation type="submission" date="2016-10" db="EMBL/GenBank/DDBJ databases">
        <authorList>
            <person name="Varghese N."/>
            <person name="Submissions S."/>
        </authorList>
    </citation>
    <scope>NUCLEOTIDE SEQUENCE [LARGE SCALE GENOMIC DNA]</scope>
    <source>
        <strain evidence="10">DSM 45245</strain>
    </source>
</reference>
<dbReference type="OrthoDB" id="334894at2"/>
<evidence type="ECO:0000256" key="3">
    <source>
        <dbReference type="ARBA" id="ARBA00022723"/>
    </source>
</evidence>
<accession>A0A1H3NNU5</accession>
<dbReference type="InterPro" id="IPR011032">
    <property type="entry name" value="GroES-like_sf"/>
</dbReference>
<dbReference type="InterPro" id="IPR002328">
    <property type="entry name" value="ADH_Zn_CS"/>
</dbReference>